<dbReference type="InterPro" id="IPR045851">
    <property type="entry name" value="AMP-bd_C_sf"/>
</dbReference>
<dbReference type="Gene3D" id="3.30.300.30">
    <property type="match status" value="1"/>
</dbReference>
<dbReference type="GO" id="GO:0016878">
    <property type="term" value="F:acid-thiol ligase activity"/>
    <property type="evidence" value="ECO:0007669"/>
    <property type="project" value="UniProtKB-ARBA"/>
</dbReference>
<comment type="similarity">
    <text evidence="1">Belongs to the ATP-dependent AMP-binding enzyme family.</text>
</comment>
<dbReference type="AlphaFoldDB" id="A0A6J7P634"/>
<protein>
    <submittedName>
        <fullName evidence="5">Unannotated protein</fullName>
    </submittedName>
</protein>
<evidence type="ECO:0000256" key="1">
    <source>
        <dbReference type="ARBA" id="ARBA00006432"/>
    </source>
</evidence>
<dbReference type="Gene3D" id="3.40.50.12780">
    <property type="entry name" value="N-terminal domain of ligase-like"/>
    <property type="match status" value="1"/>
</dbReference>
<gene>
    <name evidence="5" type="ORF">UFOPK3992_00436</name>
</gene>
<sequence length="525" mass="56058">MSDHGIPTDNAEVVGDIYAAWAGATPDASAITAASAYGGRRTLTYRELDELSNVVASNLVRHGITRGQRVAFLTSNNAGIEGVLTYAGAHKAAAVALPINGRLTPAEVVPLARHAEISALVVEGAYLEHARAVCEQLATPPVVFAACEQATDGMVDFRRLLDSDGPVTAADLPSVEPSDMADWLFTSGTTAAPKCVMLTHANCVAAAHILSRFPGTRHEDILLTPFPFFTSSGVHTSLFTSATAGAHYVMSVNVEAEPLMREIEEVGATIVGAVPSIFGYMAKSPAAAEVDLSCVRLAFHGGAPVSPHQVAQYQRLFPRAEIMNVFGQTESGNPGTTLPGKHALSKAGSIGRAGMPGVSTRVVDDEGTDIAFPGVGELLLRSKATMAGYFRNEEETARTLRDGWLHTGDLVRVDDEGFMWVHDRKKDIIIRGGHNIASIEVENALSSHPAIHEAAVVSKPHPDLGEDLIAFVVADGEERPTIDELRAHCVPLIADFKIPRDIRYIDSLPRNPTGKVLKRELREHG</sequence>
<dbReference type="SUPFAM" id="SSF56801">
    <property type="entry name" value="Acetyl-CoA synthetase-like"/>
    <property type="match status" value="1"/>
</dbReference>
<dbReference type="PANTHER" id="PTHR43767">
    <property type="entry name" value="LONG-CHAIN-FATTY-ACID--COA LIGASE"/>
    <property type="match status" value="1"/>
</dbReference>
<dbReference type="FunFam" id="3.30.300.30:FF:000008">
    <property type="entry name" value="2,3-dihydroxybenzoate-AMP ligase"/>
    <property type="match status" value="1"/>
</dbReference>
<dbReference type="Pfam" id="PF00501">
    <property type="entry name" value="AMP-binding"/>
    <property type="match status" value="1"/>
</dbReference>
<dbReference type="InterPro" id="IPR042099">
    <property type="entry name" value="ANL_N_sf"/>
</dbReference>
<evidence type="ECO:0000313" key="5">
    <source>
        <dbReference type="EMBL" id="CAB4997474.1"/>
    </source>
</evidence>
<reference evidence="5" key="1">
    <citation type="submission" date="2020-05" db="EMBL/GenBank/DDBJ databases">
        <authorList>
            <person name="Chiriac C."/>
            <person name="Salcher M."/>
            <person name="Ghai R."/>
            <person name="Kavagutti S V."/>
        </authorList>
    </citation>
    <scope>NUCLEOTIDE SEQUENCE</scope>
</reference>
<accession>A0A6J7P634</accession>
<feature type="domain" description="AMP-dependent synthetase/ligase" evidence="3">
    <location>
        <begin position="20"/>
        <end position="390"/>
    </location>
</feature>
<name>A0A6J7P634_9ZZZZ</name>
<evidence type="ECO:0000259" key="4">
    <source>
        <dbReference type="Pfam" id="PF13193"/>
    </source>
</evidence>
<organism evidence="5">
    <name type="scientific">freshwater metagenome</name>
    <dbReference type="NCBI Taxonomy" id="449393"/>
    <lineage>
        <taxon>unclassified sequences</taxon>
        <taxon>metagenomes</taxon>
        <taxon>ecological metagenomes</taxon>
    </lineage>
</organism>
<evidence type="ECO:0000256" key="2">
    <source>
        <dbReference type="ARBA" id="ARBA00022598"/>
    </source>
</evidence>
<feature type="domain" description="AMP-binding enzyme C-terminal" evidence="4">
    <location>
        <begin position="440"/>
        <end position="515"/>
    </location>
</feature>
<dbReference type="Pfam" id="PF13193">
    <property type="entry name" value="AMP-binding_C"/>
    <property type="match status" value="1"/>
</dbReference>
<dbReference type="EMBL" id="CAFBOZ010000044">
    <property type="protein sequence ID" value="CAB4997474.1"/>
    <property type="molecule type" value="Genomic_DNA"/>
</dbReference>
<dbReference type="PANTHER" id="PTHR43767:SF1">
    <property type="entry name" value="NONRIBOSOMAL PEPTIDE SYNTHASE PES1 (EUROFUNG)-RELATED"/>
    <property type="match status" value="1"/>
</dbReference>
<dbReference type="InterPro" id="IPR025110">
    <property type="entry name" value="AMP-bd_C"/>
</dbReference>
<proteinExistence type="inferred from homology"/>
<dbReference type="InterPro" id="IPR050237">
    <property type="entry name" value="ATP-dep_AMP-bd_enzyme"/>
</dbReference>
<dbReference type="InterPro" id="IPR000873">
    <property type="entry name" value="AMP-dep_synth/lig_dom"/>
</dbReference>
<evidence type="ECO:0000259" key="3">
    <source>
        <dbReference type="Pfam" id="PF00501"/>
    </source>
</evidence>
<keyword evidence="2" id="KW-0436">Ligase</keyword>